<feature type="region of interest" description="Disordered" evidence="1">
    <location>
        <begin position="1"/>
        <end position="45"/>
    </location>
</feature>
<dbReference type="Gene3D" id="3.30.200.20">
    <property type="entry name" value="Phosphorylase Kinase, domain 1"/>
    <property type="match status" value="1"/>
</dbReference>
<evidence type="ECO:0000313" key="3">
    <source>
        <dbReference type="Proteomes" id="UP001148838"/>
    </source>
</evidence>
<name>A0ABQ8T4B3_PERAM</name>
<proteinExistence type="predicted"/>
<protein>
    <recommendedName>
        <fullName evidence="4">Casein kinase I</fullName>
    </recommendedName>
</protein>
<keyword evidence="3" id="KW-1185">Reference proteome</keyword>
<feature type="compositionally biased region" description="Polar residues" evidence="1">
    <location>
        <begin position="25"/>
        <end position="45"/>
    </location>
</feature>
<accession>A0ABQ8T4B3</accession>
<reference evidence="2 3" key="1">
    <citation type="journal article" date="2022" name="Allergy">
        <title>Genome assembly and annotation of Periplaneta americana reveal a comprehensive cockroach allergen profile.</title>
        <authorList>
            <person name="Wang L."/>
            <person name="Xiong Q."/>
            <person name="Saelim N."/>
            <person name="Wang L."/>
            <person name="Nong W."/>
            <person name="Wan A.T."/>
            <person name="Shi M."/>
            <person name="Liu X."/>
            <person name="Cao Q."/>
            <person name="Hui J.H.L."/>
            <person name="Sookrung N."/>
            <person name="Leung T.F."/>
            <person name="Tungtrongchitr A."/>
            <person name="Tsui S.K.W."/>
        </authorList>
    </citation>
    <scope>NUCLEOTIDE SEQUENCE [LARGE SCALE GENOMIC DNA]</scope>
    <source>
        <strain evidence="2">PWHHKU_190912</strain>
    </source>
</reference>
<evidence type="ECO:0008006" key="4">
    <source>
        <dbReference type="Google" id="ProtNLM"/>
    </source>
</evidence>
<dbReference type="Proteomes" id="UP001148838">
    <property type="component" value="Unassembled WGS sequence"/>
</dbReference>
<organism evidence="2 3">
    <name type="scientific">Periplaneta americana</name>
    <name type="common">American cockroach</name>
    <name type="synonym">Blatta americana</name>
    <dbReference type="NCBI Taxonomy" id="6978"/>
    <lineage>
        <taxon>Eukaryota</taxon>
        <taxon>Metazoa</taxon>
        <taxon>Ecdysozoa</taxon>
        <taxon>Arthropoda</taxon>
        <taxon>Hexapoda</taxon>
        <taxon>Insecta</taxon>
        <taxon>Pterygota</taxon>
        <taxon>Neoptera</taxon>
        <taxon>Polyneoptera</taxon>
        <taxon>Dictyoptera</taxon>
        <taxon>Blattodea</taxon>
        <taxon>Blattoidea</taxon>
        <taxon>Blattidae</taxon>
        <taxon>Blattinae</taxon>
        <taxon>Periplaneta</taxon>
    </lineage>
</organism>
<comment type="caution">
    <text evidence="2">The sequence shown here is derived from an EMBL/GenBank/DDBJ whole genome shotgun (WGS) entry which is preliminary data.</text>
</comment>
<feature type="compositionally biased region" description="Basic and acidic residues" evidence="1">
    <location>
        <begin position="1"/>
        <end position="21"/>
    </location>
</feature>
<sequence>MQKREGRDRERDKDTRDESSKRVSRTSAGARTNMHTSRHSVTSSSGVLMVGPNFRVGKKIGCGNFGELRLVLTCYGTKIVLQWLKEGKLVINKISQLGPMNLSTNSSKAVAVAGGPAAD</sequence>
<evidence type="ECO:0000313" key="2">
    <source>
        <dbReference type="EMBL" id="KAJ4441083.1"/>
    </source>
</evidence>
<gene>
    <name evidence="2" type="ORF">ANN_10933</name>
</gene>
<dbReference type="EMBL" id="JAJSOF020000015">
    <property type="protein sequence ID" value="KAJ4441083.1"/>
    <property type="molecule type" value="Genomic_DNA"/>
</dbReference>
<evidence type="ECO:0000256" key="1">
    <source>
        <dbReference type="SAM" id="MobiDB-lite"/>
    </source>
</evidence>